<dbReference type="GO" id="GO:0003677">
    <property type="term" value="F:DNA binding"/>
    <property type="evidence" value="ECO:0007669"/>
    <property type="project" value="UniProtKB-KW"/>
</dbReference>
<organism evidence="4 5">
    <name type="scientific">Verminephrobacter eiseniae (strain EF01-2)</name>
    <dbReference type="NCBI Taxonomy" id="391735"/>
    <lineage>
        <taxon>Bacteria</taxon>
        <taxon>Pseudomonadati</taxon>
        <taxon>Pseudomonadota</taxon>
        <taxon>Betaproteobacteria</taxon>
        <taxon>Burkholderiales</taxon>
        <taxon>Comamonadaceae</taxon>
        <taxon>Verminephrobacter</taxon>
    </lineage>
</organism>
<dbReference type="EMBL" id="CP000542">
    <property type="protein sequence ID" value="ABM59092.1"/>
    <property type="molecule type" value="Genomic_DNA"/>
</dbReference>
<accession>A1WN85</accession>
<dbReference type="Gene3D" id="1.10.150.130">
    <property type="match status" value="1"/>
</dbReference>
<evidence type="ECO:0000256" key="1">
    <source>
        <dbReference type="ARBA" id="ARBA00023125"/>
    </source>
</evidence>
<dbReference type="STRING" id="391735.Veis_3369"/>
<dbReference type="InterPro" id="IPR053876">
    <property type="entry name" value="Phage_int_M"/>
</dbReference>
<keyword evidence="5" id="KW-1185">Reference proteome</keyword>
<gene>
    <name evidence="4" type="ordered locus">Veis_3369</name>
</gene>
<evidence type="ECO:0000313" key="5">
    <source>
        <dbReference type="Proteomes" id="UP000000374"/>
    </source>
</evidence>
<feature type="compositionally biased region" description="Polar residues" evidence="2">
    <location>
        <begin position="244"/>
        <end position="253"/>
    </location>
</feature>
<feature type="region of interest" description="Disordered" evidence="2">
    <location>
        <begin position="238"/>
        <end position="259"/>
    </location>
</feature>
<dbReference type="KEGG" id="vei:Veis_3369"/>
<evidence type="ECO:0000256" key="2">
    <source>
        <dbReference type="SAM" id="MobiDB-lite"/>
    </source>
</evidence>
<dbReference type="Proteomes" id="UP000000374">
    <property type="component" value="Chromosome"/>
</dbReference>
<sequence length="259" mass="28285">MRAMEPAKPRDKGYKLAGSVGGCTFSSLRPVARVGAPTICARASRQRAPMADGRWPDISLAEARKTHAAACDAVIPASAAVPSLETLARACLKLPTQSNGKHQSQVANTLERFVFPKIGKRPINAIHRPELVDVVQAVQIDRRVETAHRVARRIAAVTVELVNSTTPPARSCATVMSGKVGQSRPWLPRNAPALPRRRQVDVGDWRIHHYCRTKTSFRCVSELRSLAQRPARARLTILRDDSNGKSAGTLRSKSAPKSR</sequence>
<evidence type="ECO:0000259" key="3">
    <source>
        <dbReference type="Pfam" id="PF22022"/>
    </source>
</evidence>
<feature type="domain" description="Phage integrase central" evidence="3">
    <location>
        <begin position="86"/>
        <end position="157"/>
    </location>
</feature>
<proteinExistence type="predicted"/>
<dbReference type="Pfam" id="PF22022">
    <property type="entry name" value="Phage_int_M"/>
    <property type="match status" value="1"/>
</dbReference>
<dbReference type="InterPro" id="IPR010998">
    <property type="entry name" value="Integrase_recombinase_N"/>
</dbReference>
<protein>
    <recommendedName>
        <fullName evidence="3">Phage integrase central domain-containing protein</fullName>
    </recommendedName>
</protein>
<dbReference type="eggNOG" id="COG0582">
    <property type="taxonomic scope" value="Bacteria"/>
</dbReference>
<evidence type="ECO:0000313" key="4">
    <source>
        <dbReference type="EMBL" id="ABM59092.1"/>
    </source>
</evidence>
<dbReference type="HOGENOM" id="CLU_1073412_0_0_4"/>
<dbReference type="AlphaFoldDB" id="A1WN85"/>
<keyword evidence="1" id="KW-0238">DNA-binding</keyword>
<name>A1WN85_VEREI</name>
<reference evidence="5" key="1">
    <citation type="submission" date="2006-12" db="EMBL/GenBank/DDBJ databases">
        <title>Complete sequence of chromosome 1 of Verminephrobacter eiseniae EF01-2.</title>
        <authorList>
            <person name="Copeland A."/>
            <person name="Lucas S."/>
            <person name="Lapidus A."/>
            <person name="Barry K."/>
            <person name="Detter J.C."/>
            <person name="Glavina del Rio T."/>
            <person name="Dalin E."/>
            <person name="Tice H."/>
            <person name="Pitluck S."/>
            <person name="Chertkov O."/>
            <person name="Brettin T."/>
            <person name="Bruce D."/>
            <person name="Han C."/>
            <person name="Tapia R."/>
            <person name="Gilna P."/>
            <person name="Schmutz J."/>
            <person name="Larimer F."/>
            <person name="Land M."/>
            <person name="Hauser L."/>
            <person name="Kyrpides N."/>
            <person name="Kim E."/>
            <person name="Stahl D."/>
            <person name="Richardson P."/>
        </authorList>
    </citation>
    <scope>NUCLEOTIDE SEQUENCE [LARGE SCALE GENOMIC DNA]</scope>
    <source>
        <strain evidence="5">EF01-2</strain>
    </source>
</reference>